<evidence type="ECO:0000256" key="7">
    <source>
        <dbReference type="ARBA" id="ARBA00022982"/>
    </source>
</evidence>
<organism evidence="16">
    <name type="scientific">bacterium enrichment culture</name>
    <dbReference type="NCBI Taxonomy" id="207831"/>
    <lineage>
        <taxon>Bacteria</taxon>
        <taxon>environmental samples</taxon>
    </lineage>
</organism>
<keyword evidence="10 14" id="KW-0472">Membrane</keyword>
<evidence type="ECO:0000313" key="16">
    <source>
        <dbReference type="EMBL" id="AKQ70978.1"/>
    </source>
</evidence>
<dbReference type="InterPro" id="IPR050183">
    <property type="entry name" value="DsbB"/>
</dbReference>
<evidence type="ECO:0000256" key="13">
    <source>
        <dbReference type="ARBA" id="ARBA00023284"/>
    </source>
</evidence>
<keyword evidence="5" id="KW-0997">Cell inner membrane</keyword>
<feature type="transmembrane region" description="Helical" evidence="15">
    <location>
        <begin position="76"/>
        <end position="99"/>
    </location>
</feature>
<evidence type="ECO:0000256" key="10">
    <source>
        <dbReference type="ARBA" id="ARBA00023136"/>
    </source>
</evidence>
<dbReference type="GO" id="GO:0016740">
    <property type="term" value="F:transferase activity"/>
    <property type="evidence" value="ECO:0007669"/>
    <property type="project" value="UniProtKB-KW"/>
</dbReference>
<protein>
    <recommendedName>
        <fullName evidence="14">Disulfide bond formation protein B</fullName>
    </recommendedName>
    <alternativeName>
        <fullName evidence="14">Disulfide oxidoreductase</fullName>
    </alternativeName>
</protein>
<feature type="topological domain" description="Cytoplasmic" evidence="14">
    <location>
        <begin position="1"/>
        <end position="19"/>
    </location>
</feature>
<dbReference type="PANTHER" id="PTHR36570">
    <property type="entry name" value="DISULFIDE BOND FORMATION PROTEIN B"/>
    <property type="match status" value="1"/>
</dbReference>
<dbReference type="EMBL" id="KR057702">
    <property type="protein sequence ID" value="AKQ70978.1"/>
    <property type="molecule type" value="Genomic_DNA"/>
</dbReference>
<evidence type="ECO:0000256" key="1">
    <source>
        <dbReference type="ARBA" id="ARBA00004429"/>
    </source>
</evidence>
<comment type="similarity">
    <text evidence="2 14">Belongs to the DsbB family.</text>
</comment>
<evidence type="ECO:0000256" key="8">
    <source>
        <dbReference type="ARBA" id="ARBA00022989"/>
    </source>
</evidence>
<keyword evidence="16" id="KW-0808">Transferase</keyword>
<evidence type="ECO:0000256" key="5">
    <source>
        <dbReference type="ARBA" id="ARBA00022519"/>
    </source>
</evidence>
<gene>
    <name evidence="14" type="primary">dsbB</name>
</gene>
<keyword evidence="12 14" id="KW-0143">Chaperone</keyword>
<dbReference type="HAMAP" id="MF_00286">
    <property type="entry name" value="DsbB"/>
    <property type="match status" value="1"/>
</dbReference>
<evidence type="ECO:0000256" key="6">
    <source>
        <dbReference type="ARBA" id="ARBA00022692"/>
    </source>
</evidence>
<evidence type="ECO:0000256" key="4">
    <source>
        <dbReference type="ARBA" id="ARBA00022475"/>
    </source>
</evidence>
<keyword evidence="7 14" id="KW-0249">Electron transport</keyword>
<dbReference type="Pfam" id="PF02600">
    <property type="entry name" value="DsbB"/>
    <property type="match status" value="1"/>
</dbReference>
<feature type="disulfide bond" description="Redox-active" evidence="14">
    <location>
        <begin position="46"/>
        <end position="49"/>
    </location>
</feature>
<keyword evidence="11 14" id="KW-1015">Disulfide bond</keyword>
<evidence type="ECO:0000256" key="14">
    <source>
        <dbReference type="HAMAP-Rule" id="MF_00286"/>
    </source>
</evidence>
<evidence type="ECO:0000256" key="11">
    <source>
        <dbReference type="ARBA" id="ARBA00023157"/>
    </source>
</evidence>
<comment type="caution">
    <text evidence="14">Lacks conserved residue(s) required for the propagation of feature annotation.</text>
</comment>
<proteinExistence type="inferred from homology"/>
<evidence type="ECO:0000256" key="12">
    <source>
        <dbReference type="ARBA" id="ARBA00023186"/>
    </source>
</evidence>
<dbReference type="Gene3D" id="1.20.1550.10">
    <property type="entry name" value="DsbB-like"/>
    <property type="match status" value="1"/>
</dbReference>
<accession>A0A0R7N6J6</accession>
<keyword evidence="8 14" id="KW-1133">Transmembrane helix</keyword>
<evidence type="ECO:0000256" key="9">
    <source>
        <dbReference type="ARBA" id="ARBA00023002"/>
    </source>
</evidence>
<keyword evidence="9 14" id="KW-0560">Oxidoreductase</keyword>
<dbReference type="GO" id="GO:0006457">
    <property type="term" value="P:protein folding"/>
    <property type="evidence" value="ECO:0007669"/>
    <property type="project" value="InterPro"/>
</dbReference>
<feature type="transmembrane region" description="Helical" evidence="15">
    <location>
        <begin position="50"/>
        <end position="69"/>
    </location>
</feature>
<dbReference type="GO" id="GO:0015035">
    <property type="term" value="F:protein-disulfide reductase activity"/>
    <property type="evidence" value="ECO:0007669"/>
    <property type="project" value="UniProtKB-UniRule"/>
</dbReference>
<keyword evidence="13 14" id="KW-0676">Redox-active center</keyword>
<feature type="transmembrane region" description="Helical" evidence="15">
    <location>
        <begin position="150"/>
        <end position="169"/>
    </location>
</feature>
<comment type="function">
    <text evidence="14">Required for disulfide bond formation in some periplasmic proteins. Acts by oxidizing the DsbA protein.</text>
</comment>
<comment type="subcellular location">
    <subcellularLocation>
        <location evidence="1">Cell inner membrane</location>
        <topology evidence="1">Multi-pass membrane protein</topology>
    </subcellularLocation>
    <subcellularLocation>
        <location evidence="14">Cell membrane</location>
        <topology evidence="14">Multi-pass membrane protein</topology>
    </subcellularLocation>
</comment>
<dbReference type="AlphaFoldDB" id="A0A0R7N6J6"/>
<dbReference type="GO" id="GO:0005886">
    <property type="term" value="C:plasma membrane"/>
    <property type="evidence" value="ECO:0007669"/>
    <property type="project" value="UniProtKB-SubCell"/>
</dbReference>
<dbReference type="InterPro" id="IPR022920">
    <property type="entry name" value="Disulphide_bond_form_DsbB"/>
</dbReference>
<feature type="topological domain" description="Periplasmic" evidence="14">
    <location>
        <begin position="37"/>
        <end position="54"/>
    </location>
</feature>
<dbReference type="PANTHER" id="PTHR36570:SF3">
    <property type="entry name" value="DISULFIDE BOND FORMATION PROTEIN B"/>
    <property type="match status" value="1"/>
</dbReference>
<evidence type="ECO:0000256" key="3">
    <source>
        <dbReference type="ARBA" id="ARBA00022448"/>
    </source>
</evidence>
<keyword evidence="6 14" id="KW-0812">Transmembrane</keyword>
<sequence>MTIGVTSLALVLLPPRRIAYFLGALVCAGLMAWALWLQYGLGLDPCPLCVVQRVAVIATGVVFLIAGVQNPGRVGAAVYAGLTILFSGFGLVTAMRHVWIQALPKGEVPACGMGLNYMLETLPFTEVISKVFHGSGECAEAGWHFLGLAIPSWTLVFFIAMIAAAIALIRRD</sequence>
<reference evidence="16" key="1">
    <citation type="journal article" date="2015" name="J. Microbiol. Biotechnol.">
        <title>Characterization of a Soil Metagenome-Derived Gene Encoding Wax Ester Synthase.</title>
        <authorList>
            <person name="Kim N.H."/>
            <person name="Park J.H."/>
            <person name="Chung E."/>
            <person name="So H.A."/>
            <person name="Lee M.H."/>
            <person name="Kim J.C."/>
            <person name="Hwang E.C."/>
            <person name="Lee S.W."/>
        </authorList>
    </citation>
    <scope>NUCLEOTIDE SEQUENCE</scope>
</reference>
<dbReference type="InterPro" id="IPR003752">
    <property type="entry name" value="DiS_bond_form_DsbB/BdbC"/>
</dbReference>
<evidence type="ECO:0000256" key="2">
    <source>
        <dbReference type="ARBA" id="ARBA00008823"/>
    </source>
</evidence>
<dbReference type="InterPro" id="IPR023380">
    <property type="entry name" value="DsbB-like_sf"/>
</dbReference>
<dbReference type="GO" id="GO:0009055">
    <property type="term" value="F:electron transfer activity"/>
    <property type="evidence" value="ECO:0007669"/>
    <property type="project" value="UniProtKB-UniRule"/>
</dbReference>
<feature type="transmembrane region" description="Helical" evidence="15">
    <location>
        <begin position="18"/>
        <end position="38"/>
    </location>
</feature>
<dbReference type="SUPFAM" id="SSF158442">
    <property type="entry name" value="DsbB-like"/>
    <property type="match status" value="1"/>
</dbReference>
<name>A0A0R7N6J6_9BACT</name>
<keyword evidence="3 14" id="KW-0813">Transport</keyword>
<feature type="topological domain" description="Cytoplasmic" evidence="14">
    <location>
        <begin position="72"/>
        <end position="77"/>
    </location>
</feature>
<feature type="topological domain" description="Cytoplasmic" evidence="14">
    <location>
        <position position="172"/>
    </location>
</feature>
<keyword evidence="4 14" id="KW-1003">Cell membrane</keyword>
<evidence type="ECO:0000256" key="15">
    <source>
        <dbReference type="SAM" id="Phobius"/>
    </source>
</evidence>